<feature type="transmembrane region" description="Helical" evidence="7">
    <location>
        <begin position="286"/>
        <end position="306"/>
    </location>
</feature>
<dbReference type="PANTHER" id="PTHR30106">
    <property type="entry name" value="INNER MEMBRANE PROTEIN YEIH-RELATED"/>
    <property type="match status" value="1"/>
</dbReference>
<sequence length="348" mass="35594">MPFSRPTRRLPGILICIAIALVATALGHVEPVVGAPVFGIVIGSAVAAVVRPSEVVDSGAAWSGKYVLQGSVVVLGSGLSLGQVVHTGWQSLPVMLGTLVVALVGGVLIGRALGLAADVRTLVAVGTAICGASAIAATQSVIRAKADDVAYAIGTIFTFNVVAVLSFPFIGHALGFGDQAFGLWAGTAINDTSSVVAAAFTFSAAAGQYGVVVKLTRTLMIIPITIGIAVYRRRIAAKTAPAARGPEPPASPAWSWRSIVPQFLIWFVVVVAINSLGGIPSTWHPALSLLGTFMITVALAGIGLGTRVQILRSAGLRPLVLGAALWVLVALTSLGLQALSPSMSGIWR</sequence>
<accession>A0ABP7ZK19</accession>
<evidence type="ECO:0000256" key="4">
    <source>
        <dbReference type="ARBA" id="ARBA00022692"/>
    </source>
</evidence>
<reference evidence="8" key="1">
    <citation type="journal article" date="2014" name="Int. J. Syst. Evol. Microbiol.">
        <title>Complete genome of a new Firmicutes species belonging to the dominant human colonic microbiota ('Ruminococcus bicirculans') reveals two chromosomes and a selective capacity to utilize plant glucans.</title>
        <authorList>
            <consortium name="NISC Comparative Sequencing Program"/>
            <person name="Wegmann U."/>
            <person name="Louis P."/>
            <person name="Goesmann A."/>
            <person name="Henrissat B."/>
            <person name="Duncan S.H."/>
            <person name="Flint H.J."/>
        </authorList>
    </citation>
    <scope>NUCLEOTIDE SEQUENCE</scope>
    <source>
        <strain evidence="8">JCM 17590</strain>
    </source>
</reference>
<dbReference type="PANTHER" id="PTHR30106:SF1">
    <property type="entry name" value="UPF0324 MEMBRANE PROTEIN FN0533"/>
    <property type="match status" value="1"/>
</dbReference>
<dbReference type="RefSeq" id="WP_344791415.1">
    <property type="nucleotide sequence ID" value="NZ_BAABBV010000001.1"/>
</dbReference>
<evidence type="ECO:0000256" key="5">
    <source>
        <dbReference type="ARBA" id="ARBA00022989"/>
    </source>
</evidence>
<evidence type="ECO:0000256" key="7">
    <source>
        <dbReference type="SAM" id="Phobius"/>
    </source>
</evidence>
<evidence type="ECO:0000256" key="2">
    <source>
        <dbReference type="ARBA" id="ARBA00007977"/>
    </source>
</evidence>
<feature type="transmembrane region" description="Helical" evidence="7">
    <location>
        <begin position="122"/>
        <end position="143"/>
    </location>
</feature>
<feature type="transmembrane region" description="Helical" evidence="7">
    <location>
        <begin position="263"/>
        <end position="280"/>
    </location>
</feature>
<feature type="transmembrane region" description="Helical" evidence="7">
    <location>
        <begin position="211"/>
        <end position="231"/>
    </location>
</feature>
<evidence type="ECO:0000256" key="6">
    <source>
        <dbReference type="ARBA" id="ARBA00023136"/>
    </source>
</evidence>
<organism evidence="8 9">
    <name type="scientific">Gryllotalpicola daejeonensis</name>
    <dbReference type="NCBI Taxonomy" id="993087"/>
    <lineage>
        <taxon>Bacteria</taxon>
        <taxon>Bacillati</taxon>
        <taxon>Actinomycetota</taxon>
        <taxon>Actinomycetes</taxon>
        <taxon>Micrococcales</taxon>
        <taxon>Microbacteriaceae</taxon>
        <taxon>Gryllotalpicola</taxon>
    </lineage>
</organism>
<dbReference type="Pfam" id="PF03601">
    <property type="entry name" value="Cons_hypoth698"/>
    <property type="match status" value="1"/>
</dbReference>
<feature type="transmembrane region" description="Helical" evidence="7">
    <location>
        <begin position="91"/>
        <end position="110"/>
    </location>
</feature>
<feature type="transmembrane region" description="Helical" evidence="7">
    <location>
        <begin position="37"/>
        <end position="54"/>
    </location>
</feature>
<keyword evidence="3" id="KW-1003">Cell membrane</keyword>
<comment type="similarity">
    <text evidence="2">Belongs to the UPF0324 family.</text>
</comment>
<evidence type="ECO:0000313" key="9">
    <source>
        <dbReference type="Proteomes" id="UP001415169"/>
    </source>
</evidence>
<evidence type="ECO:0000256" key="3">
    <source>
        <dbReference type="ARBA" id="ARBA00022475"/>
    </source>
</evidence>
<reference evidence="8" key="2">
    <citation type="submission" date="2023-12" db="EMBL/GenBank/DDBJ databases">
        <authorList>
            <person name="Sun Q."/>
            <person name="Inoue M."/>
        </authorList>
    </citation>
    <scope>NUCLEOTIDE SEQUENCE</scope>
    <source>
        <strain evidence="8">JCM 17590</strain>
    </source>
</reference>
<proteinExistence type="inferred from homology"/>
<dbReference type="InterPro" id="IPR018383">
    <property type="entry name" value="UPF0324_pro"/>
</dbReference>
<keyword evidence="9" id="KW-1185">Reference proteome</keyword>
<feature type="transmembrane region" description="Helical" evidence="7">
    <location>
        <begin position="318"/>
        <end position="339"/>
    </location>
</feature>
<comment type="caution">
    <text evidence="8">The sequence shown here is derived from an EMBL/GenBank/DDBJ whole genome shotgun (WGS) entry which is preliminary data.</text>
</comment>
<dbReference type="Proteomes" id="UP001415169">
    <property type="component" value="Unassembled WGS sequence"/>
</dbReference>
<comment type="subcellular location">
    <subcellularLocation>
        <location evidence="1">Cell membrane</location>
        <topology evidence="1">Multi-pass membrane protein</topology>
    </subcellularLocation>
</comment>
<name>A0ABP7ZK19_9MICO</name>
<dbReference type="EMBL" id="BAABBV010000001">
    <property type="protein sequence ID" value="GAA4160996.1"/>
    <property type="molecule type" value="Genomic_DNA"/>
</dbReference>
<feature type="transmembrane region" description="Helical" evidence="7">
    <location>
        <begin position="66"/>
        <end position="85"/>
    </location>
</feature>
<keyword evidence="4 7" id="KW-0812">Transmembrane</keyword>
<keyword evidence="5 7" id="KW-1133">Transmembrane helix</keyword>
<protein>
    <submittedName>
        <fullName evidence="8">YeiH family protein</fullName>
    </submittedName>
</protein>
<keyword evidence="6 7" id="KW-0472">Membrane</keyword>
<evidence type="ECO:0000313" key="8">
    <source>
        <dbReference type="EMBL" id="GAA4160996.1"/>
    </source>
</evidence>
<feature type="transmembrane region" description="Helical" evidence="7">
    <location>
        <begin position="149"/>
        <end position="170"/>
    </location>
</feature>
<evidence type="ECO:0000256" key="1">
    <source>
        <dbReference type="ARBA" id="ARBA00004651"/>
    </source>
</evidence>
<gene>
    <name evidence="8" type="ORF">GCM10022286_17880</name>
</gene>